<keyword evidence="2" id="KW-0812">Transmembrane</keyword>
<accession>A0A5P8KCI7</accession>
<evidence type="ECO:0000313" key="4">
    <source>
        <dbReference type="Proteomes" id="UP000327294"/>
    </source>
</evidence>
<keyword evidence="4" id="KW-1185">Reference proteome</keyword>
<dbReference type="AlphaFoldDB" id="A0A5P8KCI7"/>
<dbReference type="KEGG" id="sphv:F9278_34900"/>
<evidence type="ECO:0000313" key="3">
    <source>
        <dbReference type="EMBL" id="QFR00509.1"/>
    </source>
</evidence>
<dbReference type="RefSeq" id="WP_152171858.1">
    <property type="nucleotide sequence ID" value="NZ_CP045096.1"/>
</dbReference>
<evidence type="ECO:0000256" key="1">
    <source>
        <dbReference type="SAM" id="MobiDB-lite"/>
    </source>
</evidence>
<evidence type="ECO:0000256" key="2">
    <source>
        <dbReference type="SAM" id="Phobius"/>
    </source>
</evidence>
<keyword evidence="2" id="KW-1133">Transmembrane helix</keyword>
<sequence>MGTKTVDETGADTGAEARNDDESVKGTDLTKGDAAKEDATTDATTDAAADAGDAAEADGSGDLGDSDEAEEFDEEFPPAAAKATPGVGQGAAGIVSVVLGLVSLTGGWVGTVASARAEITGQIEMQAATNATVATQLQAVYGDAWQANALWGGIFALVGLIVGVAVLVRPAFGDPDQVQTPWIKSVAWAGVSVGFIGLVLAALKYSDILLALPST</sequence>
<protein>
    <submittedName>
        <fullName evidence="3">Uncharacterized protein</fullName>
    </submittedName>
</protein>
<organism evidence="3 4">
    <name type="scientific">Streptomyces phaeolivaceus</name>
    <dbReference type="NCBI Taxonomy" id="2653200"/>
    <lineage>
        <taxon>Bacteria</taxon>
        <taxon>Bacillati</taxon>
        <taxon>Actinomycetota</taxon>
        <taxon>Actinomycetes</taxon>
        <taxon>Kitasatosporales</taxon>
        <taxon>Streptomycetaceae</taxon>
        <taxon>Streptomyces</taxon>
    </lineage>
</organism>
<feature type="compositionally biased region" description="Basic and acidic residues" evidence="1">
    <location>
        <begin position="15"/>
        <end position="39"/>
    </location>
</feature>
<dbReference type="Proteomes" id="UP000327294">
    <property type="component" value="Chromosome"/>
</dbReference>
<proteinExistence type="predicted"/>
<feature type="transmembrane region" description="Helical" evidence="2">
    <location>
        <begin position="182"/>
        <end position="203"/>
    </location>
</feature>
<feature type="transmembrane region" description="Helical" evidence="2">
    <location>
        <begin position="149"/>
        <end position="170"/>
    </location>
</feature>
<feature type="compositionally biased region" description="Acidic residues" evidence="1">
    <location>
        <begin position="64"/>
        <end position="76"/>
    </location>
</feature>
<dbReference type="EMBL" id="CP045096">
    <property type="protein sequence ID" value="QFR00509.1"/>
    <property type="molecule type" value="Genomic_DNA"/>
</dbReference>
<gene>
    <name evidence="3" type="ORF">F9278_34900</name>
</gene>
<name>A0A5P8KCI7_9ACTN</name>
<feature type="compositionally biased region" description="Low complexity" evidence="1">
    <location>
        <begin position="41"/>
        <end position="60"/>
    </location>
</feature>
<keyword evidence="2" id="KW-0472">Membrane</keyword>
<feature type="region of interest" description="Disordered" evidence="1">
    <location>
        <begin position="1"/>
        <end position="87"/>
    </location>
</feature>
<reference evidence="3 4" key="1">
    <citation type="submission" date="2019-10" db="EMBL/GenBank/DDBJ databases">
        <title>Streptomyces sp. strain GY16 isolated from leaves of Broussonetia papyrifera.</title>
        <authorList>
            <person name="Mo P."/>
        </authorList>
    </citation>
    <scope>NUCLEOTIDE SEQUENCE [LARGE SCALE GENOMIC DNA]</scope>
    <source>
        <strain evidence="3 4">GY16</strain>
    </source>
</reference>